<evidence type="ECO:0000313" key="2">
    <source>
        <dbReference type="EMBL" id="MBA2116830.1"/>
    </source>
</evidence>
<comment type="caution">
    <text evidence="2">The sequence shown here is derived from an EMBL/GenBank/DDBJ whole genome shotgun (WGS) entry which is preliminary data.</text>
</comment>
<feature type="domain" description="RNA polymerase sigma factor 70 region 4 type 2" evidence="1">
    <location>
        <begin position="131"/>
        <end position="182"/>
    </location>
</feature>
<gene>
    <name evidence="2" type="ORF">HOV93_40230</name>
</gene>
<dbReference type="InterPro" id="IPR036388">
    <property type="entry name" value="WH-like_DNA-bd_sf"/>
</dbReference>
<sequence length="219" mass="25645">MILSLKSLWPELIGEYYQDAKEGGYKERETLWQACRQLIEDAAFAGLSGIHPNRHQIRNHPLFDESAVIFLEFIERYDGPKSEFSAALTKEIRGKLSNLKRSWISSKRREERCCEPEQERFNEHALSEMQLDIQEAIKTLPESQRRIIDLKLQDFPVNQIADLLGVSRQTVSTRCRKACDHLKRYNHLRRYLSKPIYRGNRKRIERKRNLASAGEDAST</sequence>
<dbReference type="SUPFAM" id="SSF88659">
    <property type="entry name" value="Sigma3 and sigma4 domains of RNA polymerase sigma factors"/>
    <property type="match status" value="1"/>
</dbReference>
<dbReference type="InterPro" id="IPR013324">
    <property type="entry name" value="RNA_pol_sigma_r3/r4-like"/>
</dbReference>
<dbReference type="CDD" id="cd06171">
    <property type="entry name" value="Sigma70_r4"/>
    <property type="match status" value="1"/>
</dbReference>
<name>A0A7V8V8B9_9BACT</name>
<evidence type="ECO:0000313" key="3">
    <source>
        <dbReference type="Proteomes" id="UP000551616"/>
    </source>
</evidence>
<dbReference type="Gene3D" id="1.10.10.10">
    <property type="entry name" value="Winged helix-like DNA-binding domain superfamily/Winged helix DNA-binding domain"/>
    <property type="match status" value="1"/>
</dbReference>
<dbReference type="Pfam" id="PF08281">
    <property type="entry name" value="Sigma70_r4_2"/>
    <property type="match status" value="1"/>
</dbReference>
<dbReference type="InterPro" id="IPR014284">
    <property type="entry name" value="RNA_pol_sigma-70_dom"/>
</dbReference>
<evidence type="ECO:0000259" key="1">
    <source>
        <dbReference type="Pfam" id="PF08281"/>
    </source>
</evidence>
<accession>A0A7V8V8B9</accession>
<keyword evidence="3" id="KW-1185">Reference proteome</keyword>
<dbReference type="GO" id="GO:0003677">
    <property type="term" value="F:DNA binding"/>
    <property type="evidence" value="ECO:0007669"/>
    <property type="project" value="InterPro"/>
</dbReference>
<dbReference type="EMBL" id="JABRWO010000011">
    <property type="protein sequence ID" value="MBA2116830.1"/>
    <property type="molecule type" value="Genomic_DNA"/>
</dbReference>
<dbReference type="NCBIfam" id="TIGR02937">
    <property type="entry name" value="sigma70-ECF"/>
    <property type="match status" value="1"/>
</dbReference>
<organism evidence="2 3">
    <name type="scientific">Bremerella alba</name>
    <dbReference type="NCBI Taxonomy" id="980252"/>
    <lineage>
        <taxon>Bacteria</taxon>
        <taxon>Pseudomonadati</taxon>
        <taxon>Planctomycetota</taxon>
        <taxon>Planctomycetia</taxon>
        <taxon>Pirellulales</taxon>
        <taxon>Pirellulaceae</taxon>
        <taxon>Bremerella</taxon>
    </lineage>
</organism>
<dbReference type="RefSeq" id="WP_207398221.1">
    <property type="nucleotide sequence ID" value="NZ_JABRWO010000011.1"/>
</dbReference>
<dbReference type="GO" id="GO:0006352">
    <property type="term" value="P:DNA-templated transcription initiation"/>
    <property type="evidence" value="ECO:0007669"/>
    <property type="project" value="InterPro"/>
</dbReference>
<dbReference type="Proteomes" id="UP000551616">
    <property type="component" value="Unassembled WGS sequence"/>
</dbReference>
<dbReference type="GO" id="GO:0016987">
    <property type="term" value="F:sigma factor activity"/>
    <property type="evidence" value="ECO:0007669"/>
    <property type="project" value="InterPro"/>
</dbReference>
<protein>
    <recommendedName>
        <fullName evidence="1">RNA polymerase sigma factor 70 region 4 type 2 domain-containing protein</fullName>
    </recommendedName>
</protein>
<proteinExistence type="predicted"/>
<dbReference type="InterPro" id="IPR013249">
    <property type="entry name" value="RNA_pol_sigma70_r4_t2"/>
</dbReference>
<dbReference type="AlphaFoldDB" id="A0A7V8V8B9"/>
<reference evidence="2 3" key="1">
    <citation type="submission" date="2020-05" db="EMBL/GenBank/DDBJ databases">
        <title>Bremerella alba sp. nov., a novel planctomycete isolated from the surface of the macroalga Fucus spiralis.</title>
        <authorList>
            <person name="Godinho O."/>
            <person name="Botelho R."/>
            <person name="Albuquerque L."/>
            <person name="Wiegand S."/>
            <person name="Da Costa M.S."/>
            <person name="Lobo-Da-Cunha A."/>
            <person name="Jogler C."/>
            <person name="Lage O.M."/>
        </authorList>
    </citation>
    <scope>NUCLEOTIDE SEQUENCE [LARGE SCALE GENOMIC DNA]</scope>
    <source>
        <strain evidence="2 3">FF15</strain>
    </source>
</reference>